<name>A0A0G4F8V5_VITBC</name>
<feature type="compositionally biased region" description="Polar residues" evidence="1">
    <location>
        <begin position="695"/>
        <end position="709"/>
    </location>
</feature>
<protein>
    <recommendedName>
        <fullName evidence="4">Ribosomal RNA methyltransferase FtsJ domain-containing protein</fullName>
    </recommendedName>
</protein>
<feature type="region of interest" description="Disordered" evidence="1">
    <location>
        <begin position="695"/>
        <end position="740"/>
    </location>
</feature>
<feature type="compositionally biased region" description="Polar residues" evidence="1">
    <location>
        <begin position="393"/>
        <end position="403"/>
    </location>
</feature>
<gene>
    <name evidence="2" type="ORF">Vbra_4201</name>
</gene>
<keyword evidence="3" id="KW-1185">Reference proteome</keyword>
<dbReference type="EMBL" id="CDMY01000386">
    <property type="protein sequence ID" value="CEM08782.1"/>
    <property type="molecule type" value="Genomic_DNA"/>
</dbReference>
<evidence type="ECO:0000313" key="2">
    <source>
        <dbReference type="EMBL" id="CEM08782.1"/>
    </source>
</evidence>
<evidence type="ECO:0008006" key="4">
    <source>
        <dbReference type="Google" id="ProtNLM"/>
    </source>
</evidence>
<feature type="region of interest" description="Disordered" evidence="1">
    <location>
        <begin position="316"/>
        <end position="447"/>
    </location>
</feature>
<proteinExistence type="predicted"/>
<evidence type="ECO:0000313" key="3">
    <source>
        <dbReference type="Proteomes" id="UP000041254"/>
    </source>
</evidence>
<feature type="compositionally biased region" description="Basic and acidic residues" evidence="1">
    <location>
        <begin position="369"/>
        <end position="379"/>
    </location>
</feature>
<dbReference type="Proteomes" id="UP000041254">
    <property type="component" value="Unassembled WGS sequence"/>
</dbReference>
<sequence>MGYGRRRWSATTTPIATSPAQQNALTMTVCTSNVSHGIRLDPPPNATRHYHTVECFGFAQEARPPGQPEPASQCEVKKVITEWRQHEKSRKALFALPYRSPPLSTAHRQPAKGHGRSVGGDSSEGARRDAERVDILQSWDESVPDAVQRANRCDGEWDRHVNEWAALRFTVYRQLCELHALSRPSGQQERDTEGDDRDEAWIEELYKGNAKQFSSLDRLAGGLFSGGHDNGHRDMTPFATPFFFSPTSCTLSPRPMLLSLPLRCQQPSSLSASPTSPPMRCVAEGQEQKTVNPPFAPISAAEGAFDELQGDEAWEIADDHPGAGPVAGSEGDDSQRARQTTGISVPSVQVPDAWEDIEVMDEPTPSHVDGNRGHPDAPHSNELPLPSCRRSPRSQCAATSSTEPQPPASSVWPHHAPLALGHINSRSRARQSPPLGEATSPPLFSSAHTATHAGLSSTGTFLDLGAAPGGFSSQLCRWGWRGIGVSMPVEQGGLPMLFTPSGDPEKYRVIYDDLVGGALEGGEDPLGIASRPPILRSSNRGEQPHACFSLVVMGAGWEEGWGGDTQWGASSPLLLLAQLYLALTYLTGEAFAVALHAPSPTDLERQQMRDFCRALLVRAASYRQEQITGFLRPWWLDAHRLPDSDAVVASHLPLPPHVTVKHLCAFVEALAGDLKPLWSKQVAALKASFNLASSSAGHKQSAPHSTPSEAATPREWWPVKRGRRMRPGQWKPGRNAQFQQ</sequence>
<feature type="region of interest" description="Disordered" evidence="1">
    <location>
        <begin position="97"/>
        <end position="128"/>
    </location>
</feature>
<accession>A0A0G4F8V5</accession>
<dbReference type="InParanoid" id="A0A0G4F8V5"/>
<dbReference type="VEuPathDB" id="CryptoDB:Vbra_4201"/>
<dbReference type="OrthoDB" id="417125at2759"/>
<evidence type="ECO:0000256" key="1">
    <source>
        <dbReference type="SAM" id="MobiDB-lite"/>
    </source>
</evidence>
<feature type="compositionally biased region" description="Polar residues" evidence="1">
    <location>
        <begin position="337"/>
        <end position="347"/>
    </location>
</feature>
<reference evidence="2 3" key="1">
    <citation type="submission" date="2014-11" db="EMBL/GenBank/DDBJ databases">
        <authorList>
            <person name="Zhu J."/>
            <person name="Qi W."/>
            <person name="Song R."/>
        </authorList>
    </citation>
    <scope>NUCLEOTIDE SEQUENCE [LARGE SCALE GENOMIC DNA]</scope>
</reference>
<organism evidence="2 3">
    <name type="scientific">Vitrella brassicaformis (strain CCMP3155)</name>
    <dbReference type="NCBI Taxonomy" id="1169540"/>
    <lineage>
        <taxon>Eukaryota</taxon>
        <taxon>Sar</taxon>
        <taxon>Alveolata</taxon>
        <taxon>Colpodellida</taxon>
        <taxon>Vitrellaceae</taxon>
        <taxon>Vitrella</taxon>
    </lineage>
</organism>
<dbReference type="AlphaFoldDB" id="A0A0G4F8V5"/>